<accession>A0A9P9J182</accession>
<dbReference type="PRINTS" id="PR00385">
    <property type="entry name" value="P450"/>
</dbReference>
<dbReference type="InterPro" id="IPR050364">
    <property type="entry name" value="Cytochrome_P450_fung"/>
</dbReference>
<dbReference type="PRINTS" id="PR00463">
    <property type="entry name" value="EP450I"/>
</dbReference>
<evidence type="ECO:0000256" key="6">
    <source>
        <dbReference type="RuleBase" id="RU000461"/>
    </source>
</evidence>
<evidence type="ECO:0000256" key="4">
    <source>
        <dbReference type="ARBA" id="ARBA00023004"/>
    </source>
</evidence>
<protein>
    <submittedName>
        <fullName evidence="7">Cytochrome P450</fullName>
    </submittedName>
</protein>
<dbReference type="GO" id="GO:0004497">
    <property type="term" value="F:monooxygenase activity"/>
    <property type="evidence" value="ECO:0007669"/>
    <property type="project" value="UniProtKB-KW"/>
</dbReference>
<keyword evidence="4 5" id="KW-0408">Iron</keyword>
<dbReference type="OrthoDB" id="1103324at2759"/>
<dbReference type="InterPro" id="IPR017972">
    <property type="entry name" value="Cyt_P450_CS"/>
</dbReference>
<evidence type="ECO:0000256" key="1">
    <source>
        <dbReference type="ARBA" id="ARBA00010617"/>
    </source>
</evidence>
<sequence length="523" mass="59957">MSTIACSIRSQLPDRSTIYLGPLLLILSLLAWKTFEDIWFRKKYRFPNLVPGLPLIGNIHQIPSKDACLYFERLAGQYGEMFTLQIGRSYWLFLNSREVASELLDKRAAIYSSRMNLPMAFDLVSNGKRTLLMPYGDLWRRERKVMHQILNANQRTIFEPFQDIESKALLYYYLKDPNDWWRAHGTFSGSVIMSVVFGRRAGLDDPNMKASLSVSEEFVPFLTPGSAFVDIFPFLAKIPWFKALQPWRWYGDDLYRRTAKVYQKEMDDLRERRRLGTQKSCFISEFLDSQQDQNFSEDELLFIAGTLMEAGTDTTRISLHQCAAAAALWPDWVERARKELDKVCGANAERLPTAQDASGLPLIKAAVKESLRWKPVIADSGIPHALTRDDEYKGFKIPAGTVVTYNHWAISNLPSEYEQPERFWPERFMNEDIDKAPKGHLGFGAGRRLCVGYNVGATNIFIALARLIYCFDFEQVPDSPIDTSKPLRASGLRPLFDVNIKVRSEAHLQLIERECKQAAMTTK</sequence>
<dbReference type="Gene3D" id="1.10.630.10">
    <property type="entry name" value="Cytochrome P450"/>
    <property type="match status" value="1"/>
</dbReference>
<dbReference type="SUPFAM" id="SSF48264">
    <property type="entry name" value="Cytochrome P450"/>
    <property type="match status" value="1"/>
</dbReference>
<dbReference type="PROSITE" id="PS00086">
    <property type="entry name" value="CYTOCHROME_P450"/>
    <property type="match status" value="1"/>
</dbReference>
<dbReference type="PANTHER" id="PTHR46300">
    <property type="entry name" value="P450, PUTATIVE (EUROFUNG)-RELATED-RELATED"/>
    <property type="match status" value="1"/>
</dbReference>
<comment type="similarity">
    <text evidence="1 6">Belongs to the cytochrome P450 family.</text>
</comment>
<dbReference type="GO" id="GO:0005506">
    <property type="term" value="F:iron ion binding"/>
    <property type="evidence" value="ECO:0007669"/>
    <property type="project" value="InterPro"/>
</dbReference>
<comment type="caution">
    <text evidence="7">The sequence shown here is derived from an EMBL/GenBank/DDBJ whole genome shotgun (WGS) entry which is preliminary data.</text>
</comment>
<name>A0A9P9J182_9HYPO</name>
<dbReference type="InterPro" id="IPR002401">
    <property type="entry name" value="Cyt_P450_E_grp-I"/>
</dbReference>
<feature type="binding site" description="axial binding residue" evidence="5">
    <location>
        <position position="450"/>
    </location>
    <ligand>
        <name>heme</name>
        <dbReference type="ChEBI" id="CHEBI:30413"/>
    </ligand>
    <ligandPart>
        <name>Fe</name>
        <dbReference type="ChEBI" id="CHEBI:18248"/>
    </ligandPart>
</feature>
<evidence type="ECO:0000313" key="7">
    <source>
        <dbReference type="EMBL" id="KAH7141653.1"/>
    </source>
</evidence>
<dbReference type="EMBL" id="JAGMUV010000010">
    <property type="protein sequence ID" value="KAH7141653.1"/>
    <property type="molecule type" value="Genomic_DNA"/>
</dbReference>
<evidence type="ECO:0000256" key="5">
    <source>
        <dbReference type="PIRSR" id="PIRSR602401-1"/>
    </source>
</evidence>
<dbReference type="GO" id="GO:0020037">
    <property type="term" value="F:heme binding"/>
    <property type="evidence" value="ECO:0007669"/>
    <property type="project" value="InterPro"/>
</dbReference>
<keyword evidence="5 6" id="KW-0349">Heme</keyword>
<dbReference type="GO" id="GO:0016705">
    <property type="term" value="F:oxidoreductase activity, acting on paired donors, with incorporation or reduction of molecular oxygen"/>
    <property type="evidence" value="ECO:0007669"/>
    <property type="project" value="InterPro"/>
</dbReference>
<dbReference type="CDD" id="cd11065">
    <property type="entry name" value="CYP64-like"/>
    <property type="match status" value="1"/>
</dbReference>
<keyword evidence="2 5" id="KW-0479">Metal-binding</keyword>
<gene>
    <name evidence="7" type="ORF">EDB81DRAFT_653126</name>
</gene>
<dbReference type="InterPro" id="IPR036396">
    <property type="entry name" value="Cyt_P450_sf"/>
</dbReference>
<evidence type="ECO:0000256" key="2">
    <source>
        <dbReference type="ARBA" id="ARBA00022723"/>
    </source>
</evidence>
<evidence type="ECO:0000313" key="8">
    <source>
        <dbReference type="Proteomes" id="UP000738349"/>
    </source>
</evidence>
<keyword evidence="6" id="KW-0503">Monooxygenase</keyword>
<organism evidence="7 8">
    <name type="scientific">Dactylonectria macrodidyma</name>
    <dbReference type="NCBI Taxonomy" id="307937"/>
    <lineage>
        <taxon>Eukaryota</taxon>
        <taxon>Fungi</taxon>
        <taxon>Dikarya</taxon>
        <taxon>Ascomycota</taxon>
        <taxon>Pezizomycotina</taxon>
        <taxon>Sordariomycetes</taxon>
        <taxon>Hypocreomycetidae</taxon>
        <taxon>Hypocreales</taxon>
        <taxon>Nectriaceae</taxon>
        <taxon>Dactylonectria</taxon>
    </lineage>
</organism>
<evidence type="ECO:0000256" key="3">
    <source>
        <dbReference type="ARBA" id="ARBA00023002"/>
    </source>
</evidence>
<keyword evidence="3 6" id="KW-0560">Oxidoreductase</keyword>
<keyword evidence="8" id="KW-1185">Reference proteome</keyword>
<reference evidence="7" key="1">
    <citation type="journal article" date="2021" name="Nat. Commun.">
        <title>Genetic determinants of endophytism in the Arabidopsis root mycobiome.</title>
        <authorList>
            <person name="Mesny F."/>
            <person name="Miyauchi S."/>
            <person name="Thiergart T."/>
            <person name="Pickel B."/>
            <person name="Atanasova L."/>
            <person name="Karlsson M."/>
            <person name="Huettel B."/>
            <person name="Barry K.W."/>
            <person name="Haridas S."/>
            <person name="Chen C."/>
            <person name="Bauer D."/>
            <person name="Andreopoulos W."/>
            <person name="Pangilinan J."/>
            <person name="LaButti K."/>
            <person name="Riley R."/>
            <person name="Lipzen A."/>
            <person name="Clum A."/>
            <person name="Drula E."/>
            <person name="Henrissat B."/>
            <person name="Kohler A."/>
            <person name="Grigoriev I.V."/>
            <person name="Martin F.M."/>
            <person name="Hacquard S."/>
        </authorList>
    </citation>
    <scope>NUCLEOTIDE SEQUENCE</scope>
    <source>
        <strain evidence="7">MPI-CAGE-AT-0147</strain>
    </source>
</reference>
<proteinExistence type="inferred from homology"/>
<dbReference type="PANTHER" id="PTHR46300:SF12">
    <property type="entry name" value="P450, PUTATIVE (EUROFUNG)-RELATED"/>
    <property type="match status" value="1"/>
</dbReference>
<dbReference type="Proteomes" id="UP000738349">
    <property type="component" value="Unassembled WGS sequence"/>
</dbReference>
<dbReference type="InterPro" id="IPR001128">
    <property type="entry name" value="Cyt_P450"/>
</dbReference>
<dbReference type="Pfam" id="PF00067">
    <property type="entry name" value="p450"/>
    <property type="match status" value="1"/>
</dbReference>
<comment type="cofactor">
    <cofactor evidence="5">
        <name>heme</name>
        <dbReference type="ChEBI" id="CHEBI:30413"/>
    </cofactor>
</comment>
<dbReference type="AlphaFoldDB" id="A0A9P9J182"/>